<dbReference type="AlphaFoldDB" id="A0A5M9I0T1"/>
<evidence type="ECO:0000313" key="3">
    <source>
        <dbReference type="EMBL" id="KAA8501406.1"/>
    </source>
</evidence>
<evidence type="ECO:0000259" key="2">
    <source>
        <dbReference type="PROSITE" id="PS51898"/>
    </source>
</evidence>
<dbReference type="Pfam" id="PF00589">
    <property type="entry name" value="Phage_integrase"/>
    <property type="match status" value="1"/>
</dbReference>
<dbReference type="Proteomes" id="UP000322025">
    <property type="component" value="Unassembled WGS sequence"/>
</dbReference>
<dbReference type="EMBL" id="VMSO01000009">
    <property type="protein sequence ID" value="KAA8501406.1"/>
    <property type="molecule type" value="Genomic_DNA"/>
</dbReference>
<name>A0A5M9I0T1_9FIRM</name>
<dbReference type="InterPro" id="IPR013762">
    <property type="entry name" value="Integrase-like_cat_sf"/>
</dbReference>
<reference evidence="3" key="1">
    <citation type="submission" date="2019-07" db="EMBL/GenBank/DDBJ databases">
        <authorList>
            <person name="Wongkuna S."/>
            <person name="Scaria J."/>
        </authorList>
    </citation>
    <scope>NUCLEOTIDE SEQUENCE [LARGE SCALE GENOMIC DNA]</scope>
    <source>
        <strain evidence="3">SW178</strain>
    </source>
</reference>
<organism evidence="3 4">
    <name type="scientific">Mediterraneibacter catenae</name>
    <dbReference type="NCBI Taxonomy" id="2594882"/>
    <lineage>
        <taxon>Bacteria</taxon>
        <taxon>Bacillati</taxon>
        <taxon>Bacillota</taxon>
        <taxon>Clostridia</taxon>
        <taxon>Lachnospirales</taxon>
        <taxon>Lachnospiraceae</taxon>
        <taxon>Mediterraneibacter</taxon>
    </lineage>
</organism>
<dbReference type="InterPro" id="IPR050090">
    <property type="entry name" value="Tyrosine_recombinase_XerCD"/>
</dbReference>
<dbReference type="InterPro" id="IPR002104">
    <property type="entry name" value="Integrase_catalytic"/>
</dbReference>
<dbReference type="OrthoDB" id="111144at2"/>
<dbReference type="GO" id="GO:0015074">
    <property type="term" value="P:DNA integration"/>
    <property type="evidence" value="ECO:0007669"/>
    <property type="project" value="InterPro"/>
</dbReference>
<protein>
    <submittedName>
        <fullName evidence="3">Site-specific integrase</fullName>
    </submittedName>
</protein>
<dbReference type="GO" id="GO:0003677">
    <property type="term" value="F:DNA binding"/>
    <property type="evidence" value="ECO:0007669"/>
    <property type="project" value="InterPro"/>
</dbReference>
<comment type="caution">
    <text evidence="3">The sequence shown here is derived from an EMBL/GenBank/DDBJ whole genome shotgun (WGS) entry which is preliminary data.</text>
</comment>
<sequence length="195" mass="22961">MPKIMEYLIENLDMSNIAILLMFVTGVRIGEVVTLKHTDFDGFTFKIRRTETRYRKGDKYVCEVKEFPKSQAGVRTVIIPNEYEWLVKKIRMLNPFSDYIFVKNGERIHTHSIRMRLRRVCDKVGIYRKSPHKIRKTYGSILLDNNIDQRIVIGQMGHTNILCTENHYHRNRRSIETKSAILSSIPEFKADLITK</sequence>
<proteinExistence type="predicted"/>
<dbReference type="PANTHER" id="PTHR30349">
    <property type="entry name" value="PHAGE INTEGRASE-RELATED"/>
    <property type="match status" value="1"/>
</dbReference>
<dbReference type="SUPFAM" id="SSF56349">
    <property type="entry name" value="DNA breaking-rejoining enzymes"/>
    <property type="match status" value="1"/>
</dbReference>
<dbReference type="InterPro" id="IPR011010">
    <property type="entry name" value="DNA_brk_join_enz"/>
</dbReference>
<keyword evidence="4" id="KW-1185">Reference proteome</keyword>
<keyword evidence="1" id="KW-0233">DNA recombination</keyword>
<accession>A0A5M9I0T1</accession>
<evidence type="ECO:0000313" key="4">
    <source>
        <dbReference type="Proteomes" id="UP000322025"/>
    </source>
</evidence>
<dbReference type="PANTHER" id="PTHR30349:SF64">
    <property type="entry name" value="PROPHAGE INTEGRASE INTD-RELATED"/>
    <property type="match status" value="1"/>
</dbReference>
<feature type="domain" description="Tyr recombinase" evidence="2">
    <location>
        <begin position="1"/>
        <end position="182"/>
    </location>
</feature>
<evidence type="ECO:0000256" key="1">
    <source>
        <dbReference type="ARBA" id="ARBA00023172"/>
    </source>
</evidence>
<dbReference type="PROSITE" id="PS51898">
    <property type="entry name" value="TYR_RECOMBINASE"/>
    <property type="match status" value="1"/>
</dbReference>
<dbReference type="Gene3D" id="1.10.443.10">
    <property type="entry name" value="Intergrase catalytic core"/>
    <property type="match status" value="1"/>
</dbReference>
<gene>
    <name evidence="3" type="ORF">FNY66_08705</name>
</gene>
<dbReference type="GO" id="GO:0006310">
    <property type="term" value="P:DNA recombination"/>
    <property type="evidence" value="ECO:0007669"/>
    <property type="project" value="UniProtKB-KW"/>
</dbReference>
<dbReference type="CDD" id="cd01189">
    <property type="entry name" value="INT_ICEBs1_C_like"/>
    <property type="match status" value="1"/>
</dbReference>